<dbReference type="Proteomes" id="UP001501842">
    <property type="component" value="Unassembled WGS sequence"/>
</dbReference>
<name>A0ABP6GUA8_9ACTN</name>
<protein>
    <submittedName>
        <fullName evidence="2">Uncharacterized protein</fullName>
    </submittedName>
</protein>
<organism evidence="2 3">
    <name type="scientific">Actinocorallia aurantiaca</name>
    <dbReference type="NCBI Taxonomy" id="46204"/>
    <lineage>
        <taxon>Bacteria</taxon>
        <taxon>Bacillati</taxon>
        <taxon>Actinomycetota</taxon>
        <taxon>Actinomycetes</taxon>
        <taxon>Streptosporangiales</taxon>
        <taxon>Thermomonosporaceae</taxon>
        <taxon>Actinocorallia</taxon>
    </lineage>
</organism>
<feature type="compositionally biased region" description="Basic and acidic residues" evidence="1">
    <location>
        <begin position="94"/>
        <end position="104"/>
    </location>
</feature>
<dbReference type="EMBL" id="BAAATZ010000016">
    <property type="protein sequence ID" value="GAA2729865.1"/>
    <property type="molecule type" value="Genomic_DNA"/>
</dbReference>
<proteinExistence type="predicted"/>
<feature type="region of interest" description="Disordered" evidence="1">
    <location>
        <begin position="56"/>
        <end position="117"/>
    </location>
</feature>
<evidence type="ECO:0000313" key="3">
    <source>
        <dbReference type="Proteomes" id="UP001501842"/>
    </source>
</evidence>
<reference evidence="3" key="1">
    <citation type="journal article" date="2019" name="Int. J. Syst. Evol. Microbiol.">
        <title>The Global Catalogue of Microorganisms (GCM) 10K type strain sequencing project: providing services to taxonomists for standard genome sequencing and annotation.</title>
        <authorList>
            <consortium name="The Broad Institute Genomics Platform"/>
            <consortium name="The Broad Institute Genome Sequencing Center for Infectious Disease"/>
            <person name="Wu L."/>
            <person name="Ma J."/>
        </authorList>
    </citation>
    <scope>NUCLEOTIDE SEQUENCE [LARGE SCALE GENOMIC DNA]</scope>
    <source>
        <strain evidence="3">JCM 8201</strain>
    </source>
</reference>
<gene>
    <name evidence="2" type="ORF">GCM10010439_41580</name>
</gene>
<keyword evidence="3" id="KW-1185">Reference proteome</keyword>
<evidence type="ECO:0000313" key="2">
    <source>
        <dbReference type="EMBL" id="GAA2729865.1"/>
    </source>
</evidence>
<evidence type="ECO:0000256" key="1">
    <source>
        <dbReference type="SAM" id="MobiDB-lite"/>
    </source>
</evidence>
<comment type="caution">
    <text evidence="2">The sequence shown here is derived from an EMBL/GenBank/DDBJ whole genome shotgun (WGS) entry which is preliminary data.</text>
</comment>
<sequence>MCSECQAPTEWHRYGISICLFLGRPDPDSPGEQQARLLPDRLERCPARTPYRLRHRWAATRYPTSTATGQPAAPEALTPSTADPTNSPSSPKPNPDHGRREDRSQYVPKELLQATRP</sequence>
<accession>A0ABP6GUA8</accession>